<proteinExistence type="predicted"/>
<evidence type="ECO:0000313" key="3">
    <source>
        <dbReference type="EMBL" id="QHT35129.1"/>
    </source>
</evidence>
<organism evidence="3">
    <name type="scientific">viral metagenome</name>
    <dbReference type="NCBI Taxonomy" id="1070528"/>
    <lineage>
        <taxon>unclassified sequences</taxon>
        <taxon>metagenomes</taxon>
        <taxon>organismal metagenomes</taxon>
    </lineage>
</organism>
<protein>
    <recommendedName>
        <fullName evidence="4">Glycosyltransferase</fullName>
    </recommendedName>
</protein>
<accession>A0A6C0F3J7</accession>
<dbReference type="EMBL" id="MN739013">
    <property type="protein sequence ID" value="QHT35129.1"/>
    <property type="molecule type" value="Genomic_DNA"/>
</dbReference>
<dbReference type="GO" id="GO:0005975">
    <property type="term" value="P:carbohydrate metabolic process"/>
    <property type="evidence" value="ECO:0007669"/>
    <property type="project" value="InterPro"/>
</dbReference>
<evidence type="ECO:0008006" key="4">
    <source>
        <dbReference type="Google" id="ProtNLM"/>
    </source>
</evidence>
<sequence>MGGLGNQLFQIFTTISYSISNKVPFVFLYSTSLGSRSTYWDNLLESIKCNTITNPEQLPTNCFYEQSFRYSPIPVSENIRLTGGYFQSYKYFQDNRDAICDLCGIREHKTDVKNEFMGKYKGKLISMHFRMGDYKGKPEYHPILPFEYYNNALSQIVSTRGEDYTILVFCEKEDELTVKQTVGRLNTKMRVEYVDFDIPDWKQMLMMSCCDINIIANSTFSWWGAYLNDSSEKIVLYPTVWFGYKIVSEVLDLFPKNWRKIDCEPPSESKGKLKLQFL</sequence>
<dbReference type="Pfam" id="PF01531">
    <property type="entry name" value="Glyco_transf_11"/>
    <property type="match status" value="1"/>
</dbReference>
<reference evidence="3" key="1">
    <citation type="journal article" date="2020" name="Nature">
        <title>Giant virus diversity and host interactions through global metagenomics.</title>
        <authorList>
            <person name="Schulz F."/>
            <person name="Roux S."/>
            <person name="Paez-Espino D."/>
            <person name="Jungbluth S."/>
            <person name="Walsh D.A."/>
            <person name="Denef V.J."/>
            <person name="McMahon K.D."/>
            <person name="Konstantinidis K.T."/>
            <person name="Eloe-Fadrosh E.A."/>
            <person name="Kyrpides N.C."/>
            <person name="Woyke T."/>
        </authorList>
    </citation>
    <scope>NUCLEOTIDE SEQUENCE</scope>
    <source>
        <strain evidence="3">GVMAG-M-3300009180-1</strain>
    </source>
</reference>
<dbReference type="CDD" id="cd11301">
    <property type="entry name" value="Fut1_Fut2_like"/>
    <property type="match status" value="1"/>
</dbReference>
<keyword evidence="2" id="KW-0808">Transferase</keyword>
<evidence type="ECO:0000256" key="1">
    <source>
        <dbReference type="ARBA" id="ARBA00022676"/>
    </source>
</evidence>
<dbReference type="PANTHER" id="PTHR11927:SF9">
    <property type="entry name" value="L-FUCOSYLTRANSFERASE"/>
    <property type="match status" value="1"/>
</dbReference>
<dbReference type="InterPro" id="IPR002516">
    <property type="entry name" value="Glyco_trans_11"/>
</dbReference>
<name>A0A6C0F3J7_9ZZZZ</name>
<dbReference type="GO" id="GO:0016020">
    <property type="term" value="C:membrane"/>
    <property type="evidence" value="ECO:0007669"/>
    <property type="project" value="InterPro"/>
</dbReference>
<keyword evidence="1" id="KW-0328">Glycosyltransferase</keyword>
<dbReference type="AlphaFoldDB" id="A0A6C0F3J7"/>
<dbReference type="GO" id="GO:0008107">
    <property type="term" value="F:galactoside 2-alpha-L-fucosyltransferase activity"/>
    <property type="evidence" value="ECO:0007669"/>
    <property type="project" value="InterPro"/>
</dbReference>
<evidence type="ECO:0000256" key="2">
    <source>
        <dbReference type="ARBA" id="ARBA00022679"/>
    </source>
</evidence>
<dbReference type="PANTHER" id="PTHR11927">
    <property type="entry name" value="GALACTOSIDE 2-L-FUCOSYLTRANSFERASE"/>
    <property type="match status" value="1"/>
</dbReference>